<comment type="caution">
    <text evidence="2">The sequence shown here is derived from an EMBL/GenBank/DDBJ whole genome shotgun (WGS) entry which is preliminary data.</text>
</comment>
<dbReference type="Proteomes" id="UP001396334">
    <property type="component" value="Unassembled WGS sequence"/>
</dbReference>
<evidence type="ECO:0000313" key="3">
    <source>
        <dbReference type="Proteomes" id="UP001396334"/>
    </source>
</evidence>
<evidence type="ECO:0000313" key="2">
    <source>
        <dbReference type="EMBL" id="KAK8990747.1"/>
    </source>
</evidence>
<dbReference type="EMBL" id="JBBPBN010000053">
    <property type="protein sequence ID" value="KAK8990747.1"/>
    <property type="molecule type" value="Genomic_DNA"/>
</dbReference>
<feature type="signal peptide" evidence="1">
    <location>
        <begin position="1"/>
        <end position="26"/>
    </location>
</feature>
<gene>
    <name evidence="2" type="ORF">V6N11_028710</name>
</gene>
<sequence length="442" mass="49107">MGSCNSPPWLALVWILVALSSRCTQGVWGNSQKMKTADFLTPKIVLGSGSVANRYFYNVDFPRGHIALKSLNAELVDGGGNPVPLYETYLHHWVVIKYYARIGAGEISELVDNLSLNSSDYISGRNDGICQDDVNGQFFGSGSETRKTETRVPDPYGIEFGNPADLPSGFEEKWLINVHAIDTRGVVDKLGCTECRCDLYNVTKDEHGRPLSADYNGGFSCCYEGTQCRLKQGYESIKRNVYLKYTVKWVDMDTSILPVRIYIFDITDLWKRTSDSTGINFEHDCKVEYEIEPCNATGWAHEGCIDTKRVSLDMPFSGYLLYGYGHQHAGGTGSALYREDGRVMCSSKPIYGKGEEVGNEAGYIVGISSCYPKPGTMKISKGETLILESNYSNIRRHTGVMGLFSIFVADQLPKPMPDLDIVAQLENDTMQKQEGVSFLSMV</sequence>
<name>A0ABR2PQL8_9ROSI</name>
<evidence type="ECO:0000256" key="1">
    <source>
        <dbReference type="SAM" id="SignalP"/>
    </source>
</evidence>
<evidence type="ECO:0008006" key="4">
    <source>
        <dbReference type="Google" id="ProtNLM"/>
    </source>
</evidence>
<accession>A0ABR2PQL8</accession>
<keyword evidence="1" id="KW-0732">Signal</keyword>
<dbReference type="PANTHER" id="PTHR33390">
    <property type="entry name" value="STRESS UP-REGULATED NOD 19 PROTEIN"/>
    <property type="match status" value="1"/>
</dbReference>
<organism evidence="2 3">
    <name type="scientific">Hibiscus sabdariffa</name>
    <name type="common">roselle</name>
    <dbReference type="NCBI Taxonomy" id="183260"/>
    <lineage>
        <taxon>Eukaryota</taxon>
        <taxon>Viridiplantae</taxon>
        <taxon>Streptophyta</taxon>
        <taxon>Embryophyta</taxon>
        <taxon>Tracheophyta</taxon>
        <taxon>Spermatophyta</taxon>
        <taxon>Magnoliopsida</taxon>
        <taxon>eudicotyledons</taxon>
        <taxon>Gunneridae</taxon>
        <taxon>Pentapetalae</taxon>
        <taxon>rosids</taxon>
        <taxon>malvids</taxon>
        <taxon>Malvales</taxon>
        <taxon>Malvaceae</taxon>
        <taxon>Malvoideae</taxon>
        <taxon>Hibiscus</taxon>
    </lineage>
</organism>
<protein>
    <recommendedName>
        <fullName evidence="4">Stress up-regulated Nod 19</fullName>
    </recommendedName>
</protein>
<reference evidence="2 3" key="1">
    <citation type="journal article" date="2024" name="G3 (Bethesda)">
        <title>Genome assembly of Hibiscus sabdariffa L. provides insights into metabolisms of medicinal natural products.</title>
        <authorList>
            <person name="Kim T."/>
        </authorList>
    </citation>
    <scope>NUCLEOTIDE SEQUENCE [LARGE SCALE GENOMIC DNA]</scope>
    <source>
        <strain evidence="2">TK-2024</strain>
        <tissue evidence="2">Old leaves</tissue>
    </source>
</reference>
<feature type="chain" id="PRO_5046262849" description="Stress up-regulated Nod 19" evidence="1">
    <location>
        <begin position="27"/>
        <end position="442"/>
    </location>
</feature>
<proteinExistence type="predicted"/>
<dbReference type="InterPro" id="IPR011692">
    <property type="entry name" value="Stress_up-reg_Nod19"/>
</dbReference>
<keyword evidence="3" id="KW-1185">Reference proteome</keyword>
<dbReference type="PANTHER" id="PTHR33390:SF1">
    <property type="entry name" value="STRESS UP-REGULATED NOD 19 PROTEIN"/>
    <property type="match status" value="1"/>
</dbReference>
<dbReference type="Pfam" id="PF07712">
    <property type="entry name" value="SURNod19"/>
    <property type="match status" value="1"/>
</dbReference>